<evidence type="ECO:0000313" key="2">
    <source>
        <dbReference type="EMBL" id="RMZ67539.1"/>
    </source>
</evidence>
<dbReference type="EMBL" id="KE747810">
    <property type="protein sequence ID" value="RMZ67539.1"/>
    <property type="molecule type" value="Genomic_DNA"/>
</dbReference>
<gene>
    <name evidence="2" type="ORF">GMOD_00001476</name>
</gene>
<protein>
    <submittedName>
        <fullName evidence="2">Uncharacterized protein</fullName>
    </submittedName>
</protein>
<organism evidence="2 3">
    <name type="scientific">Pyrenophora seminiperda CCB06</name>
    <dbReference type="NCBI Taxonomy" id="1302712"/>
    <lineage>
        <taxon>Eukaryota</taxon>
        <taxon>Fungi</taxon>
        <taxon>Dikarya</taxon>
        <taxon>Ascomycota</taxon>
        <taxon>Pezizomycotina</taxon>
        <taxon>Dothideomycetes</taxon>
        <taxon>Pleosporomycetidae</taxon>
        <taxon>Pleosporales</taxon>
        <taxon>Pleosporineae</taxon>
        <taxon>Pleosporaceae</taxon>
        <taxon>Pyrenophora</taxon>
    </lineage>
</organism>
<dbReference type="Proteomes" id="UP000265663">
    <property type="component" value="Unassembled WGS sequence"/>
</dbReference>
<dbReference type="AlphaFoldDB" id="A0A3M7LZE1"/>
<name>A0A3M7LZE1_9PLEO</name>
<accession>A0A3M7LZE1</accession>
<sequence>MKICSQAPNPLGQPSPRLDHKTGPLTTAPPPF</sequence>
<evidence type="ECO:0000256" key="1">
    <source>
        <dbReference type="SAM" id="MobiDB-lite"/>
    </source>
</evidence>
<keyword evidence="3" id="KW-1185">Reference proteome</keyword>
<proteinExistence type="predicted"/>
<reference evidence="2 3" key="1">
    <citation type="journal article" date="2014" name="PLoS ONE">
        <title>De novo Genome Assembly of the Fungal Plant Pathogen Pyrenophora semeniperda.</title>
        <authorList>
            <person name="Soliai M.M."/>
            <person name="Meyer S.E."/>
            <person name="Udall J.A."/>
            <person name="Elzinga D.E."/>
            <person name="Hermansen R.A."/>
            <person name="Bodily P.M."/>
            <person name="Hart A.A."/>
            <person name="Coleman C.E."/>
        </authorList>
    </citation>
    <scope>NUCLEOTIDE SEQUENCE [LARGE SCALE GENOMIC DNA]</scope>
    <source>
        <strain evidence="2 3">CCB06</strain>
        <tissue evidence="2">Mycelium</tissue>
    </source>
</reference>
<feature type="region of interest" description="Disordered" evidence="1">
    <location>
        <begin position="1"/>
        <end position="32"/>
    </location>
</feature>
<evidence type="ECO:0000313" key="3">
    <source>
        <dbReference type="Proteomes" id="UP000265663"/>
    </source>
</evidence>